<dbReference type="EMBL" id="ML119054">
    <property type="protein sequence ID" value="ROT39141.1"/>
    <property type="molecule type" value="Genomic_DNA"/>
</dbReference>
<evidence type="ECO:0000313" key="2">
    <source>
        <dbReference type="Proteomes" id="UP000272025"/>
    </source>
</evidence>
<dbReference type="RefSeq" id="XP_028466947.1">
    <property type="nucleotide sequence ID" value="XM_028606878.1"/>
</dbReference>
<dbReference type="GeneID" id="39575356"/>
<protein>
    <submittedName>
        <fullName evidence="1">Uncharacterized protein</fullName>
    </submittedName>
</protein>
<dbReference type="Proteomes" id="UP000272025">
    <property type="component" value="Unassembled WGS sequence"/>
</dbReference>
<accession>A0A3N2PXA2</accession>
<sequence>MELQKPSGRKPHQVAIWARLSDLAIDYRWHSCPTSNSRRQLTLAQLVLGSMSYGREIDWRHLGHAARSAHYPIFSRVVSDKDSQPESYRNFVKKLSVLWHSILAEYTDQKLTVDTNYGGENFRVLCSQRPSLAESYHGHTAQYLQIQEEDIKESK</sequence>
<gene>
    <name evidence="1" type="ORF">SODALDRAFT_152963</name>
</gene>
<reference evidence="1 2" key="1">
    <citation type="journal article" date="2018" name="Mol. Ecol.">
        <title>The obligate alkalophilic soda-lake fungus Sodiomyces alkalinus has shifted to a protein diet.</title>
        <authorList>
            <person name="Grum-Grzhimaylo A.A."/>
            <person name="Falkoski D.L."/>
            <person name="van den Heuvel J."/>
            <person name="Valero-Jimenez C.A."/>
            <person name="Min B."/>
            <person name="Choi I.G."/>
            <person name="Lipzen A."/>
            <person name="Daum C.G."/>
            <person name="Aanen D.K."/>
            <person name="Tsang A."/>
            <person name="Henrissat B."/>
            <person name="Bilanenko E.N."/>
            <person name="de Vries R.P."/>
            <person name="van Kan J.A.L."/>
            <person name="Grigoriev I.V."/>
            <person name="Debets A.J.M."/>
        </authorList>
    </citation>
    <scope>NUCLEOTIDE SEQUENCE [LARGE SCALE GENOMIC DNA]</scope>
    <source>
        <strain evidence="1 2">F11</strain>
    </source>
</reference>
<evidence type="ECO:0000313" key="1">
    <source>
        <dbReference type="EMBL" id="ROT39141.1"/>
    </source>
</evidence>
<keyword evidence="2" id="KW-1185">Reference proteome</keyword>
<dbReference type="AlphaFoldDB" id="A0A3N2PXA2"/>
<name>A0A3N2PXA2_SODAK</name>
<organism evidence="1 2">
    <name type="scientific">Sodiomyces alkalinus (strain CBS 110278 / VKM F-3762 / F11)</name>
    <name type="common">Alkaliphilic filamentous fungus</name>
    <dbReference type="NCBI Taxonomy" id="1314773"/>
    <lineage>
        <taxon>Eukaryota</taxon>
        <taxon>Fungi</taxon>
        <taxon>Dikarya</taxon>
        <taxon>Ascomycota</taxon>
        <taxon>Pezizomycotina</taxon>
        <taxon>Sordariomycetes</taxon>
        <taxon>Hypocreomycetidae</taxon>
        <taxon>Glomerellales</taxon>
        <taxon>Plectosphaerellaceae</taxon>
        <taxon>Sodiomyces</taxon>
    </lineage>
</organism>
<proteinExistence type="predicted"/>